<feature type="compositionally biased region" description="Polar residues" evidence="3">
    <location>
        <begin position="904"/>
        <end position="922"/>
    </location>
</feature>
<feature type="region of interest" description="Disordered" evidence="3">
    <location>
        <begin position="590"/>
        <end position="657"/>
    </location>
</feature>
<dbReference type="PANTHER" id="PTHR24200:SF14">
    <property type="entry name" value="MICROTUBULE-ASSOCIATED TUMOR SUPPRESSOR CANDIDATE 2"/>
    <property type="match status" value="1"/>
</dbReference>
<dbReference type="FunCoup" id="A0A6P8RLD2">
    <property type="interactions" value="447"/>
</dbReference>
<dbReference type="OrthoDB" id="10038993at2759"/>
<keyword evidence="1 2" id="KW-0175">Coiled coil</keyword>
<protein>
    <submittedName>
        <fullName evidence="5">Microtubule-associated tumor suppressor candidate 2 isoform X1</fullName>
    </submittedName>
</protein>
<dbReference type="GO" id="GO:0008017">
    <property type="term" value="F:microtubule binding"/>
    <property type="evidence" value="ECO:0007669"/>
    <property type="project" value="TreeGrafter"/>
</dbReference>
<name>A0A6P8RLD2_GEOSA</name>
<evidence type="ECO:0000256" key="3">
    <source>
        <dbReference type="SAM" id="MobiDB-lite"/>
    </source>
</evidence>
<dbReference type="Proteomes" id="UP000515159">
    <property type="component" value="Chromosome 6"/>
</dbReference>
<evidence type="ECO:0000313" key="5">
    <source>
        <dbReference type="RefSeq" id="XP_033806163.1"/>
    </source>
</evidence>
<feature type="compositionally biased region" description="Polar residues" evidence="3">
    <location>
        <begin position="929"/>
        <end position="942"/>
    </location>
</feature>
<feature type="compositionally biased region" description="Basic and acidic residues" evidence="3">
    <location>
        <begin position="958"/>
        <end position="968"/>
    </location>
</feature>
<dbReference type="GO" id="GO:0005737">
    <property type="term" value="C:cytoplasm"/>
    <property type="evidence" value="ECO:0007669"/>
    <property type="project" value="TreeGrafter"/>
</dbReference>
<feature type="region of interest" description="Disordered" evidence="3">
    <location>
        <begin position="840"/>
        <end position="860"/>
    </location>
</feature>
<evidence type="ECO:0000313" key="4">
    <source>
        <dbReference type="Proteomes" id="UP000515159"/>
    </source>
</evidence>
<evidence type="ECO:0000256" key="2">
    <source>
        <dbReference type="SAM" id="Coils"/>
    </source>
</evidence>
<feature type="coiled-coil region" evidence="2">
    <location>
        <begin position="1181"/>
        <end position="1353"/>
    </location>
</feature>
<dbReference type="CTD" id="23281"/>
<feature type="compositionally biased region" description="Low complexity" evidence="3">
    <location>
        <begin position="884"/>
        <end position="897"/>
    </location>
</feature>
<feature type="region of interest" description="Disordered" evidence="3">
    <location>
        <begin position="884"/>
        <end position="1010"/>
    </location>
</feature>
<keyword evidence="4" id="KW-1185">Reference proteome</keyword>
<evidence type="ECO:0000256" key="1">
    <source>
        <dbReference type="ARBA" id="ARBA00023054"/>
    </source>
</evidence>
<accession>A0A6P8RLD2</accession>
<dbReference type="GeneID" id="117363059"/>
<feature type="region of interest" description="Disordered" evidence="3">
    <location>
        <begin position="137"/>
        <end position="166"/>
    </location>
</feature>
<dbReference type="InterPro" id="IPR051293">
    <property type="entry name" value="MTUS1/CCDC69"/>
</dbReference>
<feature type="region of interest" description="Disordered" evidence="3">
    <location>
        <begin position="1"/>
        <end position="26"/>
    </location>
</feature>
<feature type="coiled-coil region" evidence="2">
    <location>
        <begin position="1012"/>
        <end position="1039"/>
    </location>
</feature>
<dbReference type="RefSeq" id="XP_033806163.1">
    <property type="nucleotide sequence ID" value="XM_033950272.1"/>
</dbReference>
<dbReference type="KEGG" id="gsh:117363059"/>
<proteinExistence type="predicted"/>
<dbReference type="GO" id="GO:0005634">
    <property type="term" value="C:nucleus"/>
    <property type="evidence" value="ECO:0007669"/>
    <property type="project" value="TreeGrafter"/>
</dbReference>
<feature type="region of interest" description="Disordered" evidence="3">
    <location>
        <begin position="510"/>
        <end position="536"/>
    </location>
</feature>
<sequence length="1389" mass="155335">MSSPLVPSKTCCSNLEDNNNESRVSTGDANANQILMHMRTLEKHKQYDDIEPMENMYFDGSENFTQSGKESIKLQVCSKESQVFDMALQDCSQQHPRNRASSEDHMTDDAKDMIKTTSVCHRQFRFRLRNDINDPSLDFPVSGDSETTQNLFKDSPGKTVETEGSKGLSLGGYSSSSAGTQSFKTEYIAGLSFKDLPSTNEAPCHAIGSTEKSPKALADQFLALACHSLDSTSEEKKTVFYSKPSTSEMKKTNILEFQADLGKTLNLNKQSTWHPPYTDHQNLAGKPQEASTLSEAHLAQGDICRKLEMPHTQSLKQKTESVMLVELVGYKKKGSILSQAEERWGEDTGECHLQDTCNKVEIPLLDQAGAQTADRLMADSMCPMFSSNNDDSSKKASHMIREEYVVADKEQRPQFPVTAAPDNEKFGGKLSPNRNRSVDEAVSTGFQAGSAHTSFVHIVHPPGEKSLKAMENMHVILRREPVWDHQNKDTVSDEHLSYPDSENNFLRANGKAVAEGSASSPQRGQTAAVEKQHPGEVEESWKTLESTSSFLHAPSPSCPVAANSINNQAIRSNCSLRDLCTSHSDRLLPSPVLPPTESTQVLNISPKAPNKTACNSGIPKPILVHSKPCPPKRGEAESSYSEKSEDKMETNPVVPKPKHVRPKIITYIRRNPQAIDRLDTPFETSGLPFGPSACSVPVQKEAMTLSSNSKSSNLFYDKFKPDLPNPRLYSSGLMVSGIRPPVHQFTQMNEKFLQEVGERPGKEEFCPPPYTPYEVPPSFYRSTMILKPQLGLGAISRLPSTKSRILIASQRSSASCLHPQGPITATTSLYHPDASVDLKKGSIPNAAKSNLPKPYQSTLRPHGYARLPTAKLAAFGFVRSSSVSSISSNQSNDSSPSDAHKTANRSGFANEDQSTQKATVSSRDIPKSASRTVQQATNTAPSRRSLLPAPKTTTPAAVKKEALKDQEANKPAPSSPKRLVASAPKLHSPGHPKLRPGTQRNGFSTKQDLQTREAERQLFQQLKEKCEKQAKQLLLIQKELAEANQGFKVFVVATQHFFQKSECGRVKEKELSAELSNIKDEIAFNTSRHEKLQKEKEMLERRFEDEVRKLQYLQNTELQALEKRLQQQYSIEMERMHEEQSFQLLEIKSQHQEQIEGLTISHEAAILQMENCHAVTIAVLEDEHNNKIQELQSNHEFEQKKMEDEFEKLRLSLQDQVDTLTFQNLSLRDRAHRFEEALKNTTDEQLELALAPYQHLEEDMKSLKHVLEMKNQQIHQQEKKIMDLEKLAEVNIILEEKIQVLQQQKEDLKVRIDQNAVVTRQLSEDNANLQESMEKETEEKKRLSRTNEELLWKLQTAEPLSPVRISPSSSIYRSGADSLSPSKVNTASR</sequence>
<reference evidence="5" key="1">
    <citation type="submission" date="2025-08" db="UniProtKB">
        <authorList>
            <consortium name="RefSeq"/>
        </authorList>
    </citation>
    <scope>IDENTIFICATION</scope>
</reference>
<feature type="region of interest" description="Disordered" evidence="3">
    <location>
        <begin position="1363"/>
        <end position="1389"/>
    </location>
</feature>
<feature type="compositionally biased region" description="Basic and acidic residues" evidence="3">
    <location>
        <begin position="632"/>
        <end position="649"/>
    </location>
</feature>
<dbReference type="PANTHER" id="PTHR24200">
    <property type="entry name" value="TOUCAN, ISOFORM A"/>
    <property type="match status" value="1"/>
</dbReference>
<feature type="compositionally biased region" description="Polar residues" evidence="3">
    <location>
        <begin position="1366"/>
        <end position="1389"/>
    </location>
</feature>
<dbReference type="InParanoid" id="A0A6P8RLD2"/>
<feature type="coiled-coil region" evidence="2">
    <location>
        <begin position="1075"/>
        <end position="1116"/>
    </location>
</feature>
<organism evidence="4 5">
    <name type="scientific">Geotrypetes seraphini</name>
    <name type="common">Gaboon caecilian</name>
    <name type="synonym">Caecilia seraphini</name>
    <dbReference type="NCBI Taxonomy" id="260995"/>
    <lineage>
        <taxon>Eukaryota</taxon>
        <taxon>Metazoa</taxon>
        <taxon>Chordata</taxon>
        <taxon>Craniata</taxon>
        <taxon>Vertebrata</taxon>
        <taxon>Euteleostomi</taxon>
        <taxon>Amphibia</taxon>
        <taxon>Gymnophiona</taxon>
        <taxon>Geotrypetes</taxon>
    </lineage>
</organism>
<gene>
    <name evidence="5" type="primary">MTUS2</name>
</gene>
<feature type="compositionally biased region" description="Polar residues" evidence="3">
    <location>
        <begin position="998"/>
        <end position="1008"/>
    </location>
</feature>